<evidence type="ECO:0008006" key="5">
    <source>
        <dbReference type="Google" id="ProtNLM"/>
    </source>
</evidence>
<evidence type="ECO:0000259" key="2">
    <source>
        <dbReference type="Pfam" id="PF17919"/>
    </source>
</evidence>
<accession>A0A812CIB2</accession>
<dbReference type="Pfam" id="PF00078">
    <property type="entry name" value="RVT_1"/>
    <property type="match status" value="1"/>
</dbReference>
<dbReference type="PANTHER" id="PTHR37984">
    <property type="entry name" value="PROTEIN CBG26694"/>
    <property type="match status" value="1"/>
</dbReference>
<dbReference type="EMBL" id="CAHIKZ030001518">
    <property type="protein sequence ID" value="CAE1266825.1"/>
    <property type="molecule type" value="Genomic_DNA"/>
</dbReference>
<evidence type="ECO:0000259" key="1">
    <source>
        <dbReference type="Pfam" id="PF00078"/>
    </source>
</evidence>
<keyword evidence="4" id="KW-1185">Reference proteome</keyword>
<protein>
    <recommendedName>
        <fullName evidence="5">Reverse transcriptase domain-containing protein</fullName>
    </recommendedName>
</protein>
<dbReference type="OrthoDB" id="5982854at2759"/>
<evidence type="ECO:0000313" key="4">
    <source>
        <dbReference type="Proteomes" id="UP000597762"/>
    </source>
</evidence>
<dbReference type="PANTHER" id="PTHR37984:SF8">
    <property type="entry name" value="CCHC-TYPE DOMAIN-CONTAINING PROTEIN"/>
    <property type="match status" value="1"/>
</dbReference>
<dbReference type="AlphaFoldDB" id="A0A812CIB2"/>
<dbReference type="InterPro" id="IPR043502">
    <property type="entry name" value="DNA/RNA_pol_sf"/>
</dbReference>
<dbReference type="Gene3D" id="3.30.70.270">
    <property type="match status" value="2"/>
</dbReference>
<dbReference type="InterPro" id="IPR041577">
    <property type="entry name" value="RT_RNaseH_2"/>
</dbReference>
<feature type="domain" description="Reverse transcriptase/retrotransposon-derived protein RNase H-like" evidence="2">
    <location>
        <begin position="412"/>
        <end position="456"/>
    </location>
</feature>
<dbReference type="InterPro" id="IPR000477">
    <property type="entry name" value="RT_dom"/>
</dbReference>
<reference evidence="3" key="1">
    <citation type="submission" date="2021-01" db="EMBL/GenBank/DDBJ databases">
        <authorList>
            <person name="Li R."/>
            <person name="Bekaert M."/>
        </authorList>
    </citation>
    <scope>NUCLEOTIDE SEQUENCE</scope>
    <source>
        <strain evidence="3">Farmed</strain>
    </source>
</reference>
<dbReference type="Pfam" id="PF17919">
    <property type="entry name" value="RT_RNaseH_2"/>
    <property type="match status" value="1"/>
</dbReference>
<feature type="domain" description="Reverse transcriptase" evidence="1">
    <location>
        <begin position="186"/>
        <end position="304"/>
    </location>
</feature>
<sequence length="462" mass="52263">MMLEKRKVKFQVDCGATINVIPQKYVRNTYLQPSTTKLKMWIGTELTSIGKFRIVLRNLQNMKKYSLGFTVIKPSLTPLLGKCASEQMNLITVNYNNNANVSSVPECKQLLMDYADFFNSELGSLPGQVHLQVTETVTPHRAAAGRMLVSIIPQVQKELKRLEELRVIALVDVPTDWNSRMITATKSTGEIRICIDPRHLNKALKLERYQLPTTDEVLPRLTNAEYFTKLDVTSAYSHVILDNESSYLTTFQTGFRRYRWLRLPFGTCVSSEIFQKRLHLPLDGLNGVACVADGIIVFGSGDELDQASADHDLNLKLLTTKIPREENQTEQRKSPAQGISNQLHWESRKYRNGLLPNPAKIDVITKFQPPTSVEGVQGLCGTVNYLARFLLQLSSVMESIRRLMRNDVPWTWSRVHDAAFAEMKQLVTKAPVLSFYDPNAPFLIQCDANSEELGAARKACRI</sequence>
<organism evidence="3 4">
    <name type="scientific">Acanthosepion pharaonis</name>
    <name type="common">Pharaoh cuttlefish</name>
    <name type="synonym">Sepia pharaonis</name>
    <dbReference type="NCBI Taxonomy" id="158019"/>
    <lineage>
        <taxon>Eukaryota</taxon>
        <taxon>Metazoa</taxon>
        <taxon>Spiralia</taxon>
        <taxon>Lophotrochozoa</taxon>
        <taxon>Mollusca</taxon>
        <taxon>Cephalopoda</taxon>
        <taxon>Coleoidea</taxon>
        <taxon>Decapodiformes</taxon>
        <taxon>Sepiida</taxon>
        <taxon>Sepiina</taxon>
        <taxon>Sepiidae</taxon>
        <taxon>Acanthosepion</taxon>
    </lineage>
</organism>
<dbReference type="CDD" id="cd05481">
    <property type="entry name" value="retropepsin_like_LTR_1"/>
    <property type="match status" value="1"/>
</dbReference>
<dbReference type="SUPFAM" id="SSF50630">
    <property type="entry name" value="Acid proteases"/>
    <property type="match status" value="1"/>
</dbReference>
<comment type="caution">
    <text evidence="3">The sequence shown here is derived from an EMBL/GenBank/DDBJ whole genome shotgun (WGS) entry which is preliminary data.</text>
</comment>
<evidence type="ECO:0000313" key="3">
    <source>
        <dbReference type="EMBL" id="CAE1266825.1"/>
    </source>
</evidence>
<dbReference type="InterPro" id="IPR043128">
    <property type="entry name" value="Rev_trsase/Diguanyl_cyclase"/>
</dbReference>
<dbReference type="SUPFAM" id="SSF56672">
    <property type="entry name" value="DNA/RNA polymerases"/>
    <property type="match status" value="1"/>
</dbReference>
<dbReference type="FunFam" id="3.30.70.270:FF:000063">
    <property type="entry name" value="Zinc knuckle domaincontaining protein"/>
    <property type="match status" value="1"/>
</dbReference>
<dbReference type="InterPro" id="IPR021109">
    <property type="entry name" value="Peptidase_aspartic_dom_sf"/>
</dbReference>
<dbReference type="CDD" id="cd01647">
    <property type="entry name" value="RT_LTR"/>
    <property type="match status" value="1"/>
</dbReference>
<dbReference type="Proteomes" id="UP000597762">
    <property type="component" value="Unassembled WGS sequence"/>
</dbReference>
<proteinExistence type="predicted"/>
<dbReference type="Gene3D" id="3.10.10.10">
    <property type="entry name" value="HIV Type 1 Reverse Transcriptase, subunit A, domain 1"/>
    <property type="match status" value="1"/>
</dbReference>
<dbReference type="InterPro" id="IPR050951">
    <property type="entry name" value="Retrovirus_Pol_polyprotein"/>
</dbReference>
<name>A0A812CIB2_ACAPH</name>
<gene>
    <name evidence="3" type="ORF">SPHA_35342</name>
</gene>